<dbReference type="Proteomes" id="UP000346772">
    <property type="component" value="Unassembled WGS sequence"/>
</dbReference>
<keyword evidence="1" id="KW-1133">Transmembrane helix</keyword>
<evidence type="ECO:0000313" key="3">
    <source>
        <dbReference type="Proteomes" id="UP000346772"/>
    </source>
</evidence>
<evidence type="ECO:0000256" key="1">
    <source>
        <dbReference type="SAM" id="Phobius"/>
    </source>
</evidence>
<reference evidence="2 3" key="1">
    <citation type="submission" date="2019-02" db="EMBL/GenBank/DDBJ databases">
        <authorList>
            <consortium name="Pathogen Informatics"/>
        </authorList>
    </citation>
    <scope>NUCLEOTIDE SEQUENCE [LARGE SCALE GENOMIC DNA]</scope>
    <source>
        <strain evidence="2 3">078GUE027</strain>
    </source>
</reference>
<protein>
    <submittedName>
        <fullName evidence="2">Uncharacterized protein</fullName>
    </submittedName>
</protein>
<evidence type="ECO:0000313" key="2">
    <source>
        <dbReference type="EMBL" id="VFD54146.1"/>
    </source>
</evidence>
<dbReference type="AlphaFoldDB" id="A0AAX3GZK4"/>
<name>A0AAX3GZK4_CLODI</name>
<comment type="caution">
    <text evidence="2">The sequence shown here is derived from an EMBL/GenBank/DDBJ whole genome shotgun (WGS) entry which is preliminary data.</text>
</comment>
<keyword evidence="1" id="KW-0472">Membrane</keyword>
<organism evidence="2 3">
    <name type="scientific">Clostridioides difficile</name>
    <name type="common">Peptoclostridium difficile</name>
    <dbReference type="NCBI Taxonomy" id="1496"/>
    <lineage>
        <taxon>Bacteria</taxon>
        <taxon>Bacillati</taxon>
        <taxon>Bacillota</taxon>
        <taxon>Clostridia</taxon>
        <taxon>Peptostreptococcales</taxon>
        <taxon>Peptostreptococcaceae</taxon>
        <taxon>Clostridioides</taxon>
    </lineage>
</organism>
<proteinExistence type="predicted"/>
<dbReference type="RefSeq" id="WP_003417530.1">
    <property type="nucleotide sequence ID" value="NZ_BEHB01000003.1"/>
</dbReference>
<dbReference type="EMBL" id="CAADAT010000008">
    <property type="protein sequence ID" value="VFD54146.1"/>
    <property type="molecule type" value="Genomic_DNA"/>
</dbReference>
<feature type="transmembrane region" description="Helical" evidence="1">
    <location>
        <begin position="34"/>
        <end position="55"/>
    </location>
</feature>
<feature type="transmembrane region" description="Helical" evidence="1">
    <location>
        <begin position="12"/>
        <end position="28"/>
    </location>
</feature>
<accession>A0AAX3GZK4</accession>
<keyword evidence="1" id="KW-0812">Transmembrane</keyword>
<sequence length="60" mass="7256">MKKRFYKVFLKTIPNLIIVILSLALSFYTNTFDIYLKILLLIPLAYVLLFIYYYIKTKKD</sequence>
<gene>
    <name evidence="2" type="ORF">SAMEA1710456_01629</name>
</gene>